<dbReference type="EMBL" id="BMGD01000001">
    <property type="protein sequence ID" value="GGB51158.1"/>
    <property type="molecule type" value="Genomic_DNA"/>
</dbReference>
<proteinExistence type="predicted"/>
<keyword evidence="4 5" id="KW-0472">Membrane</keyword>
<sequence length="125" mass="13785">MSTEDRTGLAEDRTDLAEDRTVLAHERSFAGWLRTGMAAVGIALGFNALFGAMEPTWAPKLIATMFLVIAIGIFISAERRACRIIDRLEAHKVDSVAPMRLRLLSWFLAASTVALIIAFWAFSES</sequence>
<keyword evidence="2 5" id="KW-0812">Transmembrane</keyword>
<gene>
    <name evidence="7" type="ORF">GCM10010833_02380</name>
</gene>
<keyword evidence="3 5" id="KW-1133">Transmembrane helix</keyword>
<feature type="transmembrane region" description="Helical" evidence="5">
    <location>
        <begin position="103"/>
        <end position="122"/>
    </location>
</feature>
<evidence type="ECO:0000259" key="6">
    <source>
        <dbReference type="Pfam" id="PF02656"/>
    </source>
</evidence>
<name>A0ABQ1IV81_9SPHN</name>
<evidence type="ECO:0000256" key="5">
    <source>
        <dbReference type="SAM" id="Phobius"/>
    </source>
</evidence>
<feature type="domain" description="DUF202" evidence="6">
    <location>
        <begin position="20"/>
        <end position="84"/>
    </location>
</feature>
<comment type="caution">
    <text evidence="7">The sequence shown here is derived from an EMBL/GenBank/DDBJ whole genome shotgun (WGS) entry which is preliminary data.</text>
</comment>
<dbReference type="InterPro" id="IPR003807">
    <property type="entry name" value="DUF202"/>
</dbReference>
<dbReference type="Pfam" id="PF02656">
    <property type="entry name" value="DUF202"/>
    <property type="match status" value="1"/>
</dbReference>
<reference evidence="8" key="1">
    <citation type="journal article" date="2019" name="Int. J. Syst. Evol. Microbiol.">
        <title>The Global Catalogue of Microorganisms (GCM) 10K type strain sequencing project: providing services to taxonomists for standard genome sequencing and annotation.</title>
        <authorList>
            <consortium name="The Broad Institute Genomics Platform"/>
            <consortium name="The Broad Institute Genome Sequencing Center for Infectious Disease"/>
            <person name="Wu L."/>
            <person name="Ma J."/>
        </authorList>
    </citation>
    <scope>NUCLEOTIDE SEQUENCE [LARGE SCALE GENOMIC DNA]</scope>
    <source>
        <strain evidence="8">CGMCC 1.12851</strain>
    </source>
</reference>
<evidence type="ECO:0000256" key="2">
    <source>
        <dbReference type="ARBA" id="ARBA00022692"/>
    </source>
</evidence>
<evidence type="ECO:0000256" key="1">
    <source>
        <dbReference type="ARBA" id="ARBA00004127"/>
    </source>
</evidence>
<evidence type="ECO:0000313" key="8">
    <source>
        <dbReference type="Proteomes" id="UP000614261"/>
    </source>
</evidence>
<evidence type="ECO:0000313" key="7">
    <source>
        <dbReference type="EMBL" id="GGB51158.1"/>
    </source>
</evidence>
<organism evidence="7 8">
    <name type="scientific">Blastomonas aquatica</name>
    <dbReference type="NCBI Taxonomy" id="1510276"/>
    <lineage>
        <taxon>Bacteria</taxon>
        <taxon>Pseudomonadati</taxon>
        <taxon>Pseudomonadota</taxon>
        <taxon>Alphaproteobacteria</taxon>
        <taxon>Sphingomonadales</taxon>
        <taxon>Sphingomonadaceae</taxon>
        <taxon>Blastomonas</taxon>
    </lineage>
</organism>
<protein>
    <recommendedName>
        <fullName evidence="6">DUF202 domain-containing protein</fullName>
    </recommendedName>
</protein>
<evidence type="ECO:0000256" key="4">
    <source>
        <dbReference type="ARBA" id="ARBA00023136"/>
    </source>
</evidence>
<accession>A0ABQ1IV81</accession>
<evidence type="ECO:0000256" key="3">
    <source>
        <dbReference type="ARBA" id="ARBA00022989"/>
    </source>
</evidence>
<dbReference type="Proteomes" id="UP000614261">
    <property type="component" value="Unassembled WGS sequence"/>
</dbReference>
<feature type="transmembrane region" description="Helical" evidence="5">
    <location>
        <begin position="57"/>
        <end position="77"/>
    </location>
</feature>
<feature type="transmembrane region" description="Helical" evidence="5">
    <location>
        <begin position="29"/>
        <end position="51"/>
    </location>
</feature>
<dbReference type="RefSeq" id="WP_188512538.1">
    <property type="nucleotide sequence ID" value="NZ_BMGD01000001.1"/>
</dbReference>
<comment type="subcellular location">
    <subcellularLocation>
        <location evidence="1">Endomembrane system</location>
        <topology evidence="1">Multi-pass membrane protein</topology>
    </subcellularLocation>
</comment>
<keyword evidence="8" id="KW-1185">Reference proteome</keyword>